<organism evidence="11 12">
    <name type="scientific">Laribacter hongkongensis (strain HLHK9)</name>
    <dbReference type="NCBI Taxonomy" id="557598"/>
    <lineage>
        <taxon>Bacteria</taxon>
        <taxon>Pseudomonadati</taxon>
        <taxon>Pseudomonadota</taxon>
        <taxon>Betaproteobacteria</taxon>
        <taxon>Neisseriales</taxon>
        <taxon>Aquaspirillaceae</taxon>
        <taxon>Laribacter</taxon>
    </lineage>
</organism>
<dbReference type="InterPro" id="IPR008927">
    <property type="entry name" value="6-PGluconate_DH-like_C_sf"/>
</dbReference>
<dbReference type="FunFam" id="3.40.50.720:FF:000208">
    <property type="entry name" value="Prephenate dehydrogenase"/>
    <property type="match status" value="1"/>
</dbReference>
<dbReference type="STRING" id="557598.LHK_02553"/>
<keyword evidence="7" id="KW-0520">NAD</keyword>
<comment type="pathway">
    <text evidence="1">Amino-acid biosynthesis; L-tyrosine biosynthesis; (4-hydroxyphenyl)pyruvate from prephenate (NAD(+) route): step 1/1.</text>
</comment>
<dbReference type="Proteomes" id="UP000002010">
    <property type="component" value="Chromosome"/>
</dbReference>
<comment type="catalytic activity">
    <reaction evidence="9">
        <text>prephenate + NAD(+) = 3-(4-hydroxyphenyl)pyruvate + CO2 + NADH</text>
        <dbReference type="Rhea" id="RHEA:13869"/>
        <dbReference type="ChEBI" id="CHEBI:16526"/>
        <dbReference type="ChEBI" id="CHEBI:29934"/>
        <dbReference type="ChEBI" id="CHEBI:36242"/>
        <dbReference type="ChEBI" id="CHEBI:57540"/>
        <dbReference type="ChEBI" id="CHEBI:57945"/>
        <dbReference type="EC" id="1.3.1.12"/>
    </reaction>
</comment>
<proteinExistence type="inferred from homology"/>
<evidence type="ECO:0000256" key="9">
    <source>
        <dbReference type="ARBA" id="ARBA00049260"/>
    </source>
</evidence>
<name>C1DBY1_LARHH</name>
<gene>
    <name evidence="11" type="ordered locus">LHK_02553</name>
</gene>
<dbReference type="FunFam" id="1.10.3660.10:FF:000003">
    <property type="entry name" value="Prephenate dehydrogenase"/>
    <property type="match status" value="1"/>
</dbReference>
<dbReference type="InterPro" id="IPR046825">
    <property type="entry name" value="PDH_C"/>
</dbReference>
<dbReference type="InterPro" id="IPR046826">
    <property type="entry name" value="PDH_N"/>
</dbReference>
<dbReference type="PANTHER" id="PTHR21363">
    <property type="entry name" value="PREPHENATE DEHYDROGENASE"/>
    <property type="match status" value="1"/>
</dbReference>
<dbReference type="Gene3D" id="3.40.50.720">
    <property type="entry name" value="NAD(P)-binding Rossmann-like Domain"/>
    <property type="match status" value="1"/>
</dbReference>
<evidence type="ECO:0000313" key="12">
    <source>
        <dbReference type="Proteomes" id="UP000002010"/>
    </source>
</evidence>
<protein>
    <recommendedName>
        <fullName evidence="3">prephenate dehydrogenase</fullName>
        <ecNumber evidence="3">1.3.1.12</ecNumber>
    </recommendedName>
</protein>
<dbReference type="Pfam" id="PF02153">
    <property type="entry name" value="PDH_N"/>
    <property type="match status" value="1"/>
</dbReference>
<keyword evidence="12" id="KW-1185">Reference proteome</keyword>
<dbReference type="HOGENOM" id="CLU_055968_0_1_4"/>
<evidence type="ECO:0000313" key="11">
    <source>
        <dbReference type="EMBL" id="ACO75534.1"/>
    </source>
</evidence>
<dbReference type="EMBL" id="CP001154">
    <property type="protein sequence ID" value="ACO75534.1"/>
    <property type="molecule type" value="Genomic_DNA"/>
</dbReference>
<feature type="domain" description="Prephenate/arogenate dehydrogenase" evidence="10">
    <location>
        <begin position="15"/>
        <end position="302"/>
    </location>
</feature>
<accession>C1DBY1</accession>
<dbReference type="SUPFAM" id="SSF51735">
    <property type="entry name" value="NAD(P)-binding Rossmann-fold domains"/>
    <property type="match status" value="1"/>
</dbReference>
<dbReference type="eggNOG" id="COG0287">
    <property type="taxonomic scope" value="Bacteria"/>
</dbReference>
<dbReference type="GO" id="GO:0070403">
    <property type="term" value="F:NAD+ binding"/>
    <property type="evidence" value="ECO:0007669"/>
    <property type="project" value="InterPro"/>
</dbReference>
<evidence type="ECO:0000256" key="6">
    <source>
        <dbReference type="ARBA" id="ARBA00023002"/>
    </source>
</evidence>
<sequence length="302" mass="31889">MMSGSTAKGTAVRIGKLVIIGVGLIGGSFALSLRRAGQVGQVVGVGRSRENLERALELGVIDSWVQDAAVAVQDADMVLVATPVGQMAQVFAAIAPVLPPGAIVTDAGSTKCDVVALMRQHLPRQLSRCVPAHPIAGSELSGAAAAQFALFENRTVVLAPLPETDDEAVACVRAAWQVTGASVASLRPEQHDAIFATVSHLPHLLAFAYVDTVLARPDARQCFDFASTGFRDFTRIAGSHPEMWRDITLANQAALLAELDAFSATLAQLRAEVAAADAGALEARFARARSARTAWAERFNRR</sequence>
<comment type="similarity">
    <text evidence="2">Belongs to the prephenate/arogenate dehydrogenase family.</text>
</comment>
<dbReference type="PROSITE" id="PS51176">
    <property type="entry name" value="PDH_ADH"/>
    <property type="match status" value="1"/>
</dbReference>
<keyword evidence="8" id="KW-0057">Aromatic amino acid biosynthesis</keyword>
<dbReference type="GO" id="GO:0006571">
    <property type="term" value="P:tyrosine biosynthetic process"/>
    <property type="evidence" value="ECO:0007669"/>
    <property type="project" value="UniProtKB-KW"/>
</dbReference>
<evidence type="ECO:0000256" key="3">
    <source>
        <dbReference type="ARBA" id="ARBA00012068"/>
    </source>
</evidence>
<evidence type="ECO:0000259" key="10">
    <source>
        <dbReference type="PROSITE" id="PS51176"/>
    </source>
</evidence>
<evidence type="ECO:0000256" key="1">
    <source>
        <dbReference type="ARBA" id="ARBA00005067"/>
    </source>
</evidence>
<evidence type="ECO:0000256" key="5">
    <source>
        <dbReference type="ARBA" id="ARBA00022605"/>
    </source>
</evidence>
<dbReference type="KEGG" id="lhk:LHK_02553"/>
<dbReference type="AlphaFoldDB" id="C1DBY1"/>
<dbReference type="InterPro" id="IPR036291">
    <property type="entry name" value="NAD(P)-bd_dom_sf"/>
</dbReference>
<evidence type="ECO:0000256" key="7">
    <source>
        <dbReference type="ARBA" id="ARBA00023027"/>
    </source>
</evidence>
<dbReference type="InterPro" id="IPR050812">
    <property type="entry name" value="Preph/Arog_dehydrog"/>
</dbReference>
<dbReference type="SUPFAM" id="SSF48179">
    <property type="entry name" value="6-phosphogluconate dehydrogenase C-terminal domain-like"/>
    <property type="match status" value="1"/>
</dbReference>
<evidence type="ECO:0000256" key="2">
    <source>
        <dbReference type="ARBA" id="ARBA00007964"/>
    </source>
</evidence>
<dbReference type="GO" id="GO:0004665">
    <property type="term" value="F:prephenate dehydrogenase (NADP+) activity"/>
    <property type="evidence" value="ECO:0007669"/>
    <property type="project" value="InterPro"/>
</dbReference>
<dbReference type="Gene3D" id="1.10.3660.10">
    <property type="entry name" value="6-phosphogluconate dehydrogenase C-terminal like domain"/>
    <property type="match status" value="1"/>
</dbReference>
<dbReference type="GO" id="GO:0008977">
    <property type="term" value="F:prephenate dehydrogenase (NAD+) activity"/>
    <property type="evidence" value="ECO:0007669"/>
    <property type="project" value="UniProtKB-EC"/>
</dbReference>
<dbReference type="Pfam" id="PF20463">
    <property type="entry name" value="PDH_C"/>
    <property type="match status" value="1"/>
</dbReference>
<evidence type="ECO:0000256" key="4">
    <source>
        <dbReference type="ARBA" id="ARBA00022498"/>
    </source>
</evidence>
<dbReference type="PANTHER" id="PTHR21363:SF0">
    <property type="entry name" value="PREPHENATE DEHYDROGENASE [NADP(+)]"/>
    <property type="match status" value="1"/>
</dbReference>
<keyword evidence="4" id="KW-0827">Tyrosine biosynthesis</keyword>
<evidence type="ECO:0000256" key="8">
    <source>
        <dbReference type="ARBA" id="ARBA00023141"/>
    </source>
</evidence>
<keyword evidence="5" id="KW-0028">Amino-acid biosynthesis</keyword>
<keyword evidence="6 11" id="KW-0560">Oxidoreductase</keyword>
<dbReference type="EC" id="1.3.1.12" evidence="3"/>
<dbReference type="InterPro" id="IPR003099">
    <property type="entry name" value="Prephen_DH"/>
</dbReference>
<reference evidence="11 12" key="1">
    <citation type="journal article" date="2009" name="PLoS Genet.">
        <title>The complete genome and proteome of Laribacter hongkongensis reveal potential mechanisms for adaptations to different temperatures and habitats.</title>
        <authorList>
            <person name="Woo P.C."/>
            <person name="Lau S.K."/>
            <person name="Tse H."/>
            <person name="Teng J.L."/>
            <person name="Curreem S.O."/>
            <person name="Tsang A.K."/>
            <person name="Fan R.Y."/>
            <person name="Wong G.K."/>
            <person name="Huang Y."/>
            <person name="Loman N.J."/>
            <person name="Snyder L.A."/>
            <person name="Cai J.J."/>
            <person name="Huang J.D."/>
            <person name="Mak W."/>
            <person name="Pallen M.J."/>
            <person name="Lok S."/>
            <person name="Yuen K.Y."/>
        </authorList>
    </citation>
    <scope>NUCLEOTIDE SEQUENCE [LARGE SCALE GENOMIC DNA]</scope>
    <source>
        <strain evidence="11 12">HLHK9</strain>
    </source>
</reference>